<dbReference type="OrthoDB" id="7726822at2"/>
<dbReference type="STRING" id="195913.SAMN04488004_10369"/>
<gene>
    <name evidence="1" type="ORF">SAMN04488004_10369</name>
</gene>
<name>A0A1I4CYB2_9RHOB</name>
<evidence type="ECO:0000313" key="2">
    <source>
        <dbReference type="Proteomes" id="UP000199550"/>
    </source>
</evidence>
<organism evidence="1 2">
    <name type="scientific">Loktanella salsilacus</name>
    <dbReference type="NCBI Taxonomy" id="195913"/>
    <lineage>
        <taxon>Bacteria</taxon>
        <taxon>Pseudomonadati</taxon>
        <taxon>Pseudomonadota</taxon>
        <taxon>Alphaproteobacteria</taxon>
        <taxon>Rhodobacterales</taxon>
        <taxon>Roseobacteraceae</taxon>
        <taxon>Loktanella</taxon>
    </lineage>
</organism>
<evidence type="ECO:0000313" key="1">
    <source>
        <dbReference type="EMBL" id="SFK85763.1"/>
    </source>
</evidence>
<dbReference type="EMBL" id="FOTF01000003">
    <property type="protein sequence ID" value="SFK85763.1"/>
    <property type="molecule type" value="Genomic_DNA"/>
</dbReference>
<proteinExistence type="predicted"/>
<keyword evidence="2" id="KW-1185">Reference proteome</keyword>
<dbReference type="RefSeq" id="WP_139222579.1">
    <property type="nucleotide sequence ID" value="NZ_FOTF01000003.1"/>
</dbReference>
<reference evidence="1 2" key="1">
    <citation type="submission" date="2016-10" db="EMBL/GenBank/DDBJ databases">
        <authorList>
            <person name="de Groot N.N."/>
        </authorList>
    </citation>
    <scope>NUCLEOTIDE SEQUENCE [LARGE SCALE GENOMIC DNA]</scope>
    <source>
        <strain evidence="1 2">DSM 16199</strain>
    </source>
</reference>
<dbReference type="AlphaFoldDB" id="A0A1I4CYB2"/>
<protein>
    <submittedName>
        <fullName evidence="1">Anti-anti-sigma regulatory factor (Antagonist of anti-sigma factor)</fullName>
    </submittedName>
</protein>
<sequence>MTRVVQLPEKLDTSAASKLLIDISANRGEPLVLDASCVRKIGALCGHILISTILTWRNDGQNLKLRDFEGIANDLTLLGLSEKFEIKDAHL</sequence>
<dbReference type="Proteomes" id="UP000199550">
    <property type="component" value="Unassembled WGS sequence"/>
</dbReference>
<accession>A0A1I4CYB2</accession>